<name>A0A934WUT7_9FIRM</name>
<dbReference type="Gene3D" id="1.20.144.10">
    <property type="entry name" value="Phosphatidic acid phosphatase type 2/haloperoxidase"/>
    <property type="match status" value="1"/>
</dbReference>
<feature type="transmembrane region" description="Helical" evidence="1">
    <location>
        <begin position="107"/>
        <end position="133"/>
    </location>
</feature>
<keyword evidence="1" id="KW-0812">Transmembrane</keyword>
<accession>A0A934WUT7</accession>
<keyword evidence="4" id="KW-1185">Reference proteome</keyword>
<dbReference type="PANTHER" id="PTHR14969">
    <property type="entry name" value="SPHINGOSINE-1-PHOSPHATE PHOSPHOHYDROLASE"/>
    <property type="match status" value="1"/>
</dbReference>
<organism evidence="3 4">
    <name type="scientific">Ruminococcus difficilis</name>
    <dbReference type="NCBI Taxonomy" id="2763069"/>
    <lineage>
        <taxon>Bacteria</taxon>
        <taxon>Bacillati</taxon>
        <taxon>Bacillota</taxon>
        <taxon>Clostridia</taxon>
        <taxon>Eubacteriales</taxon>
        <taxon>Oscillospiraceae</taxon>
        <taxon>Ruminococcus</taxon>
    </lineage>
</organism>
<dbReference type="InterPro" id="IPR000326">
    <property type="entry name" value="PAP2/HPO"/>
</dbReference>
<reference evidence="3" key="1">
    <citation type="submission" date="2021-01" db="EMBL/GenBank/DDBJ databases">
        <title>Genome public.</title>
        <authorList>
            <person name="Liu C."/>
            <person name="Sun Q."/>
        </authorList>
    </citation>
    <scope>NUCLEOTIDE SEQUENCE</scope>
    <source>
        <strain evidence="3">M6</strain>
    </source>
</reference>
<comment type="caution">
    <text evidence="3">The sequence shown here is derived from an EMBL/GenBank/DDBJ whole genome shotgun (WGS) entry which is preliminary data.</text>
</comment>
<dbReference type="SMART" id="SM00014">
    <property type="entry name" value="acidPPc"/>
    <property type="match status" value="1"/>
</dbReference>
<gene>
    <name evidence="3" type="ORF">JKK62_17265</name>
</gene>
<feature type="transmembrane region" description="Helical" evidence="1">
    <location>
        <begin position="145"/>
        <end position="166"/>
    </location>
</feature>
<dbReference type="Pfam" id="PF01569">
    <property type="entry name" value="PAP2"/>
    <property type="match status" value="1"/>
</dbReference>
<dbReference type="InterPro" id="IPR036938">
    <property type="entry name" value="PAP2/HPO_sf"/>
</dbReference>
<evidence type="ECO:0000313" key="3">
    <source>
        <dbReference type="EMBL" id="MBK6090358.1"/>
    </source>
</evidence>
<sequence length="167" mass="18312">MKGESYKNVNAYFAGTKARNTTIKALHDVLPLIMYIFYPIQLATLAVNEGFGSVLFLKFMLIPLCTLILISVIRLAINAKRPYEVYDYTPAVNKNTLGKSFPSRHTVSAFIIAMGFLYINTTLGIIMLCLATAIGLTRILSGVHFVRDVIGGAAIGVIIGILGFFIF</sequence>
<evidence type="ECO:0000256" key="1">
    <source>
        <dbReference type="SAM" id="Phobius"/>
    </source>
</evidence>
<evidence type="ECO:0000313" key="4">
    <source>
        <dbReference type="Proteomes" id="UP000633365"/>
    </source>
</evidence>
<dbReference type="EMBL" id="JAEQMG010000201">
    <property type="protein sequence ID" value="MBK6090358.1"/>
    <property type="molecule type" value="Genomic_DNA"/>
</dbReference>
<dbReference type="RefSeq" id="WP_186833536.1">
    <property type="nucleotide sequence ID" value="NZ_JAEQMG010000201.1"/>
</dbReference>
<keyword evidence="1" id="KW-0472">Membrane</keyword>
<dbReference type="PANTHER" id="PTHR14969:SF13">
    <property type="entry name" value="AT30094P"/>
    <property type="match status" value="1"/>
</dbReference>
<feature type="transmembrane region" description="Helical" evidence="1">
    <location>
        <begin position="55"/>
        <end position="77"/>
    </location>
</feature>
<protein>
    <submittedName>
        <fullName evidence="3">Phosphatase PAP2 family protein</fullName>
    </submittedName>
</protein>
<dbReference type="Proteomes" id="UP000633365">
    <property type="component" value="Unassembled WGS sequence"/>
</dbReference>
<feature type="transmembrane region" description="Helical" evidence="1">
    <location>
        <begin position="29"/>
        <end position="48"/>
    </location>
</feature>
<dbReference type="SUPFAM" id="SSF48317">
    <property type="entry name" value="Acid phosphatase/Vanadium-dependent haloperoxidase"/>
    <property type="match status" value="1"/>
</dbReference>
<dbReference type="CDD" id="cd01610">
    <property type="entry name" value="PAP2_like"/>
    <property type="match status" value="1"/>
</dbReference>
<keyword evidence="1" id="KW-1133">Transmembrane helix</keyword>
<feature type="domain" description="Phosphatidic acid phosphatase type 2/haloperoxidase" evidence="2">
    <location>
        <begin position="51"/>
        <end position="164"/>
    </location>
</feature>
<proteinExistence type="predicted"/>
<evidence type="ECO:0000259" key="2">
    <source>
        <dbReference type="SMART" id="SM00014"/>
    </source>
</evidence>
<dbReference type="AlphaFoldDB" id="A0A934WUT7"/>